<organism evidence="4 5">
    <name type="scientific">Desulforamulus reducens (strain ATCC BAA-1160 / DSM 100696 / MI-1)</name>
    <name type="common">Desulfotomaculum reducens</name>
    <dbReference type="NCBI Taxonomy" id="349161"/>
    <lineage>
        <taxon>Bacteria</taxon>
        <taxon>Bacillati</taxon>
        <taxon>Bacillota</taxon>
        <taxon>Clostridia</taxon>
        <taxon>Eubacteriales</taxon>
        <taxon>Peptococcaceae</taxon>
        <taxon>Desulforamulus</taxon>
    </lineage>
</organism>
<reference evidence="4 5" key="1">
    <citation type="submission" date="2007-03" db="EMBL/GenBank/DDBJ databases">
        <title>Complete sequence of Desulfotomaculum reducens MI-1.</title>
        <authorList>
            <consortium name="US DOE Joint Genome Institute"/>
            <person name="Copeland A."/>
            <person name="Lucas S."/>
            <person name="Lapidus A."/>
            <person name="Barry K."/>
            <person name="Detter J.C."/>
            <person name="Glavina del Rio T."/>
            <person name="Hammon N."/>
            <person name="Israni S."/>
            <person name="Dalin E."/>
            <person name="Tice H."/>
            <person name="Pitluck S."/>
            <person name="Sims D."/>
            <person name="Brettin T."/>
            <person name="Bruce D."/>
            <person name="Han C."/>
            <person name="Tapia R."/>
            <person name="Schmutz J."/>
            <person name="Larimer F."/>
            <person name="Land M."/>
            <person name="Hauser L."/>
            <person name="Kyrpides N."/>
            <person name="Kim E."/>
            <person name="Tebo B.M."/>
            <person name="Richardson P."/>
        </authorList>
    </citation>
    <scope>NUCLEOTIDE SEQUENCE [LARGE SCALE GENOMIC DNA]</scope>
    <source>
        <strain evidence="4 5">MI-1</strain>
    </source>
</reference>
<name>A4J519_DESRM</name>
<evidence type="ECO:0000313" key="5">
    <source>
        <dbReference type="Proteomes" id="UP000001556"/>
    </source>
</evidence>
<feature type="domain" description="Copper amine oxidase-like N-terminal" evidence="3">
    <location>
        <begin position="47"/>
        <end position="159"/>
    </location>
</feature>
<dbReference type="InterPro" id="IPR012854">
    <property type="entry name" value="Cu_amine_oxidase-like_N"/>
</dbReference>
<keyword evidence="1" id="KW-0732">Signal</keyword>
<protein>
    <submittedName>
        <fullName evidence="4">Copper amine oxidase domain protein</fullName>
    </submittedName>
</protein>
<dbReference type="Proteomes" id="UP000001556">
    <property type="component" value="Chromosome"/>
</dbReference>
<proteinExistence type="predicted"/>
<keyword evidence="5" id="KW-1185">Reference proteome</keyword>
<dbReference type="KEGG" id="drm:Dred_1644"/>
<evidence type="ECO:0000259" key="2">
    <source>
        <dbReference type="Pfam" id="PF01832"/>
    </source>
</evidence>
<dbReference type="CAZy" id="GH73">
    <property type="family name" value="Glycoside Hydrolase Family 73"/>
</dbReference>
<dbReference type="EMBL" id="CP000612">
    <property type="protein sequence ID" value="ABO50172.1"/>
    <property type="molecule type" value="Genomic_DNA"/>
</dbReference>
<dbReference type="Pfam" id="PF01832">
    <property type="entry name" value="Glucosaminidase"/>
    <property type="match status" value="1"/>
</dbReference>
<dbReference type="eggNOG" id="COG0860">
    <property type="taxonomic scope" value="Bacteria"/>
</dbReference>
<sequence>MIHRLGKVQKSIASFLCAGLLALSVPASAFAENEVNIVIDQTPIVIPADDQPAIVLNSRTFVPLRVISENLGTTVQWLPATKQVVIITPKVTSTVIPDPSMMDQGVIEIVVDGKVLKVSPEEGLPFITDKNRTMVPFRVISEALGCGVQWKQESRTVEIKRPVVTPTPPTEKPEVVKPEPSLADIEVLKELAGYKTNLRLLDRTVINSSDLLNMDAANFSAEQLKQFRTYRDQLKKYGATLELPDGTVVNTAELSIFGPSIATADQLRAWIAAETPRMQAKMAQLNREFVPIPDLAELYIKIGEEYGIRGDLAFCQAAKETHYWQFTGDVQPWQNNYCGLWATGSPLTGQESYNGADSEFVRFEEGVHGAIFASPEAGVEAHIQHLYAYATKRPLPDGKVLVDPRFNLVAKGSAATWQGLNARWAVPGTTYGQSIIHDYWQQALSK</sequence>
<feature type="domain" description="Mannosyl-glycoprotein endo-beta-N-acetylglucosamidase-like" evidence="2">
    <location>
        <begin position="297"/>
        <end position="392"/>
    </location>
</feature>
<feature type="signal peptide" evidence="1">
    <location>
        <begin position="1"/>
        <end position="31"/>
    </location>
</feature>
<dbReference type="Gene3D" id="3.30.457.10">
    <property type="entry name" value="Copper amine oxidase-like, N-terminal domain"/>
    <property type="match status" value="1"/>
</dbReference>
<dbReference type="HOGENOM" id="CLU_640629_0_0_9"/>
<gene>
    <name evidence="4" type="ordered locus">Dred_1644</name>
</gene>
<dbReference type="InterPro" id="IPR002901">
    <property type="entry name" value="MGlyc_endo_b_GlcNAc-like_dom"/>
</dbReference>
<dbReference type="SUPFAM" id="SSF55383">
    <property type="entry name" value="Copper amine oxidase, domain N"/>
    <property type="match status" value="1"/>
</dbReference>
<dbReference type="Pfam" id="PF07833">
    <property type="entry name" value="Cu_amine_oxidN1"/>
    <property type="match status" value="1"/>
</dbReference>
<dbReference type="GO" id="GO:0004040">
    <property type="term" value="F:amidase activity"/>
    <property type="evidence" value="ECO:0007669"/>
    <property type="project" value="InterPro"/>
</dbReference>
<dbReference type="STRING" id="349161.Dred_1644"/>
<evidence type="ECO:0000313" key="4">
    <source>
        <dbReference type="EMBL" id="ABO50172.1"/>
    </source>
</evidence>
<accession>A4J519</accession>
<dbReference type="InterPro" id="IPR036582">
    <property type="entry name" value="Mao_N_sf"/>
</dbReference>
<dbReference type="AlphaFoldDB" id="A4J519"/>
<evidence type="ECO:0000259" key="3">
    <source>
        <dbReference type="Pfam" id="PF07833"/>
    </source>
</evidence>
<evidence type="ECO:0000256" key="1">
    <source>
        <dbReference type="SAM" id="SignalP"/>
    </source>
</evidence>
<feature type="chain" id="PRO_5002670745" evidence="1">
    <location>
        <begin position="32"/>
        <end position="446"/>
    </location>
</feature>